<dbReference type="SMART" id="SM01041">
    <property type="entry name" value="BRO1"/>
    <property type="match status" value="1"/>
</dbReference>
<dbReference type="InterPro" id="IPR004328">
    <property type="entry name" value="BRO1_dom"/>
</dbReference>
<evidence type="ECO:0000259" key="2">
    <source>
        <dbReference type="PROSITE" id="PS51180"/>
    </source>
</evidence>
<reference evidence="3" key="1">
    <citation type="submission" date="2023-07" db="EMBL/GenBank/DDBJ databases">
        <authorList>
            <consortium name="AG Swart"/>
            <person name="Singh M."/>
            <person name="Singh A."/>
            <person name="Seah K."/>
            <person name="Emmerich C."/>
        </authorList>
    </citation>
    <scope>NUCLEOTIDE SEQUENCE</scope>
    <source>
        <strain evidence="3">DP1</strain>
    </source>
</reference>
<evidence type="ECO:0000313" key="3">
    <source>
        <dbReference type="EMBL" id="CAI2385221.1"/>
    </source>
</evidence>
<keyword evidence="4" id="KW-1185">Reference proteome</keyword>
<name>A0AAD2DA90_EUPCR</name>
<feature type="compositionally biased region" description="Polar residues" evidence="1">
    <location>
        <begin position="322"/>
        <end position="338"/>
    </location>
</feature>
<dbReference type="Pfam" id="PF03097">
    <property type="entry name" value="BRO1"/>
    <property type="match status" value="1"/>
</dbReference>
<evidence type="ECO:0000313" key="4">
    <source>
        <dbReference type="Proteomes" id="UP001295684"/>
    </source>
</evidence>
<proteinExistence type="predicted"/>
<sequence length="484" mass="55480">MHKDLLIFYYNGLKYLNCQFSFRLYDENSVDIGFLWRDSLSGIEYISHQGLDLEMNSILYNLAVCIHNMSYNMPVTKESLKTISLNFQQAAWLFQEIRNNVDKIDPNTRGVDFRPDNLDRLVLIELAHSQYCFFKKAELTDCSADLIARVARQTWSYFYNAGILVKGTLKLELEKYCNYPLKTLRSYTEIYDGISLMYQAKYLFPKFQKSKEGFADVYGYCNEASRILSGVSFDNEQVMEGVKTRLDDNEVLRKELGRMHDLLYHENPTKYEHLPPIECKNYAFLRSLEEELNKEFRGAWISAEKMNSQSANDINEKYDPSANDTENYSSNTSPNSQNFEEEKQTDQNSYNHEGHVDPTAYAGIHPSPYAQPGPAVSMANYGNVKHGFYGGYHGQNNQPANPAYYGQYAQPNGMVDQNPSEQVPQQPAPQSDGYYGVTQIMTQPQTTYENCASMEYSNKPCPTGDTTIEEGPTRGESLYKNITQ</sequence>
<feature type="region of interest" description="Disordered" evidence="1">
    <location>
        <begin position="456"/>
        <end position="484"/>
    </location>
</feature>
<dbReference type="PROSITE" id="PS51180">
    <property type="entry name" value="BRO1"/>
    <property type="match status" value="1"/>
</dbReference>
<dbReference type="PANTHER" id="PTHR23030">
    <property type="entry name" value="PCD6 INTERACTING PROTEIN-RELATED"/>
    <property type="match status" value="1"/>
</dbReference>
<dbReference type="AlphaFoldDB" id="A0AAD2DA90"/>
<accession>A0AAD2DA90</accession>
<dbReference type="Gene3D" id="1.25.40.280">
    <property type="entry name" value="alix/aip1 like domains"/>
    <property type="match status" value="1"/>
</dbReference>
<comment type="caution">
    <text evidence="3">The sequence shown here is derived from an EMBL/GenBank/DDBJ whole genome shotgun (WGS) entry which is preliminary data.</text>
</comment>
<feature type="domain" description="BRO1" evidence="2">
    <location>
        <begin position="1"/>
        <end position="367"/>
    </location>
</feature>
<protein>
    <recommendedName>
        <fullName evidence="2">BRO1 domain-containing protein</fullName>
    </recommendedName>
</protein>
<dbReference type="GO" id="GO:0005768">
    <property type="term" value="C:endosome"/>
    <property type="evidence" value="ECO:0007669"/>
    <property type="project" value="TreeGrafter"/>
</dbReference>
<dbReference type="InterPro" id="IPR038499">
    <property type="entry name" value="BRO1_sf"/>
</dbReference>
<gene>
    <name evidence="3" type="ORF">ECRASSUSDP1_LOCUS26770</name>
</gene>
<feature type="region of interest" description="Disordered" evidence="1">
    <location>
        <begin position="311"/>
        <end position="368"/>
    </location>
</feature>
<dbReference type="Proteomes" id="UP001295684">
    <property type="component" value="Unassembled WGS sequence"/>
</dbReference>
<dbReference type="PANTHER" id="PTHR23030:SF30">
    <property type="entry name" value="TYROSINE-PROTEIN PHOSPHATASE NON-RECEPTOR TYPE 23"/>
    <property type="match status" value="1"/>
</dbReference>
<organism evidence="3 4">
    <name type="scientific">Euplotes crassus</name>
    <dbReference type="NCBI Taxonomy" id="5936"/>
    <lineage>
        <taxon>Eukaryota</taxon>
        <taxon>Sar</taxon>
        <taxon>Alveolata</taxon>
        <taxon>Ciliophora</taxon>
        <taxon>Intramacronucleata</taxon>
        <taxon>Spirotrichea</taxon>
        <taxon>Hypotrichia</taxon>
        <taxon>Euplotida</taxon>
        <taxon>Euplotidae</taxon>
        <taxon>Moneuplotes</taxon>
    </lineage>
</organism>
<dbReference type="EMBL" id="CAMPGE010027605">
    <property type="protein sequence ID" value="CAI2385221.1"/>
    <property type="molecule type" value="Genomic_DNA"/>
</dbReference>
<evidence type="ECO:0000256" key="1">
    <source>
        <dbReference type="SAM" id="MobiDB-lite"/>
    </source>
</evidence>
<dbReference type="GO" id="GO:0043328">
    <property type="term" value="P:protein transport to vacuole involved in ubiquitin-dependent protein catabolic process via the multivesicular body sorting pathway"/>
    <property type="evidence" value="ECO:0007669"/>
    <property type="project" value="TreeGrafter"/>
</dbReference>